<gene>
    <name evidence="1" type="primary">dml_4</name>
    <name evidence="1" type="ORF">SDC9_115850</name>
</gene>
<dbReference type="EC" id="4.1.3.32" evidence="1"/>
<proteinExistence type="predicted"/>
<dbReference type="AlphaFoldDB" id="A0A645BUI9"/>
<dbReference type="EMBL" id="VSSQ01022537">
    <property type="protein sequence ID" value="MPM68915.1"/>
    <property type="molecule type" value="Genomic_DNA"/>
</dbReference>
<dbReference type="CDD" id="cd00377">
    <property type="entry name" value="ICL_PEPM"/>
    <property type="match status" value="1"/>
</dbReference>
<protein>
    <submittedName>
        <fullName evidence="1">2,3-dimethylmalate lyase</fullName>
        <ecNumber evidence="1">4.1.3.32</ecNumber>
    </submittedName>
</protein>
<dbReference type="Pfam" id="PF13714">
    <property type="entry name" value="PEP_mutase"/>
    <property type="match status" value="1"/>
</dbReference>
<evidence type="ECO:0000313" key="1">
    <source>
        <dbReference type="EMBL" id="MPM68915.1"/>
    </source>
</evidence>
<dbReference type="InterPro" id="IPR040442">
    <property type="entry name" value="Pyrv_kinase-like_dom_sf"/>
</dbReference>
<accession>A0A645BUI9</accession>
<dbReference type="Gene3D" id="3.20.20.60">
    <property type="entry name" value="Phosphoenolpyruvate-binding domains"/>
    <property type="match status" value="1"/>
</dbReference>
<dbReference type="InterPro" id="IPR015813">
    <property type="entry name" value="Pyrv/PenolPyrv_kinase-like_dom"/>
</dbReference>
<dbReference type="FunFam" id="3.20.20.60:FF:000009">
    <property type="entry name" value="2-methylisocitrate lyase"/>
    <property type="match status" value="1"/>
</dbReference>
<dbReference type="SUPFAM" id="SSF51621">
    <property type="entry name" value="Phosphoenolpyruvate/pyruvate domain"/>
    <property type="match status" value="1"/>
</dbReference>
<dbReference type="InterPro" id="IPR039556">
    <property type="entry name" value="ICL/PEPM"/>
</dbReference>
<sequence>MKKTTRLKELLYAKEIVAAPGAHDVMTAKIIEKVGFDMAYMTGYGTAASTLGKPDIGLLCMSEMLDRARKLATATNIPIVADGDTGFGNAVTLMRTIEDFEDAGVAGIQLEDQIAPKRCGHMAGRKVVSMEEMIGKIEAAITARKDPDFVIIARTDARTSLGIDEAIKRALAYEKAGADAIFVESIETIEEMKWINQVIKAPTIVNIVEGGRTPQLTDKELEELGFNLVIHPVASTYVIAKAVFDLMHALKRDGSTKAFADKMITFNEFNELIGLGEYSKYEDLFVRD</sequence>
<dbReference type="GO" id="GO:0047529">
    <property type="term" value="F:2,3-dimethylmalate lyase activity"/>
    <property type="evidence" value="ECO:0007669"/>
    <property type="project" value="UniProtKB-EC"/>
</dbReference>
<name>A0A645BUI9_9ZZZZ</name>
<dbReference type="PANTHER" id="PTHR42905">
    <property type="entry name" value="PHOSPHOENOLPYRUVATE CARBOXYLASE"/>
    <property type="match status" value="1"/>
</dbReference>
<organism evidence="1">
    <name type="scientific">bioreactor metagenome</name>
    <dbReference type="NCBI Taxonomy" id="1076179"/>
    <lineage>
        <taxon>unclassified sequences</taxon>
        <taxon>metagenomes</taxon>
        <taxon>ecological metagenomes</taxon>
    </lineage>
</organism>
<dbReference type="PROSITE" id="PS00161">
    <property type="entry name" value="ISOCITRATE_LYASE"/>
    <property type="match status" value="1"/>
</dbReference>
<comment type="caution">
    <text evidence="1">The sequence shown here is derived from an EMBL/GenBank/DDBJ whole genome shotgun (WGS) entry which is preliminary data.</text>
</comment>
<reference evidence="1" key="1">
    <citation type="submission" date="2019-08" db="EMBL/GenBank/DDBJ databases">
        <authorList>
            <person name="Kucharzyk K."/>
            <person name="Murdoch R.W."/>
            <person name="Higgins S."/>
            <person name="Loffler F."/>
        </authorList>
    </citation>
    <scope>NUCLEOTIDE SEQUENCE</scope>
</reference>
<dbReference type="InterPro" id="IPR018523">
    <property type="entry name" value="Isocitrate_lyase_ph_CS"/>
</dbReference>
<dbReference type="PANTHER" id="PTHR42905:SF5">
    <property type="entry name" value="CARBOXYVINYL-CARBOXYPHOSPHONATE PHOSPHORYLMUTASE, CHLOROPLASTIC"/>
    <property type="match status" value="1"/>
</dbReference>
<keyword evidence="1" id="KW-0456">Lyase</keyword>